<feature type="active site" description="Proton donor" evidence="6">
    <location>
        <position position="24"/>
    </location>
</feature>
<keyword evidence="8" id="KW-1185">Reference proteome</keyword>
<keyword evidence="4 6" id="KW-0456">Lyase</keyword>
<evidence type="ECO:0000256" key="2">
    <source>
        <dbReference type="ARBA" id="ARBA00022801"/>
    </source>
</evidence>
<dbReference type="Gene3D" id="3.40.1790.10">
    <property type="entry name" value="Indigoidine synthase domain"/>
    <property type="match status" value="1"/>
</dbReference>
<keyword evidence="1 6" id="KW-0479">Metal-binding</keyword>
<feature type="binding site" evidence="6">
    <location>
        <begin position="139"/>
        <end position="141"/>
    </location>
    <ligand>
        <name>substrate</name>
    </ligand>
</feature>
<keyword evidence="3 6" id="KW-0464">Manganese</keyword>
<evidence type="ECO:0000256" key="3">
    <source>
        <dbReference type="ARBA" id="ARBA00023211"/>
    </source>
</evidence>
<dbReference type="InterPro" id="IPR022830">
    <property type="entry name" value="Indigdn_synthA-like"/>
</dbReference>
<evidence type="ECO:0000256" key="4">
    <source>
        <dbReference type="ARBA" id="ARBA00023239"/>
    </source>
</evidence>
<evidence type="ECO:0000313" key="7">
    <source>
        <dbReference type="EMBL" id="GAA5527808.1"/>
    </source>
</evidence>
<dbReference type="Proteomes" id="UP001428290">
    <property type="component" value="Unassembled WGS sequence"/>
</dbReference>
<comment type="similarity">
    <text evidence="6">Belongs to the pseudouridine-5'-phosphate glycosidase family.</text>
</comment>
<sequence>MTKLILAPEVQAAFANSQPVVALESTVISHGLPYPHNREIALQLEATVRAGGAVPATIAVIQGLVHVGLTNEQIEHFATAKDVLKLSRRDIGYAVAAGRDGATTVAATMAIAELAGIQVFATGGIGGVHRGARDTWDVSADLGELGKSSVLVVCAGAKSILDLPATLEVLETYGVPVVGYTTEELPAFYSAHSGLQLGRRVDDPAQAAAAWAAHRLYGGGSGMVLAVPPPVEKALDPQFVEAAIGRAIAQAEAAGIRGAAVTPFLLSAMARETEGESIATNTALLNNNAQVAAQVAVALFQSV</sequence>
<organism evidence="7 8">
    <name type="scientific">Herpetosiphon gulosus</name>
    <dbReference type="NCBI Taxonomy" id="1973496"/>
    <lineage>
        <taxon>Bacteria</taxon>
        <taxon>Bacillati</taxon>
        <taxon>Chloroflexota</taxon>
        <taxon>Chloroflexia</taxon>
        <taxon>Herpetosiphonales</taxon>
        <taxon>Herpetosiphonaceae</taxon>
        <taxon>Herpetosiphon</taxon>
    </lineage>
</organism>
<proteinExistence type="inferred from homology"/>
<protein>
    <recommendedName>
        <fullName evidence="6">Pseudouridine-5'-phosphate glycosidase</fullName>
        <shortName evidence="6">PsiMP glycosidase</shortName>
        <ecNumber evidence="6">4.2.1.70</ecNumber>
    </recommendedName>
</protein>
<evidence type="ECO:0000256" key="5">
    <source>
        <dbReference type="ARBA" id="ARBA00023295"/>
    </source>
</evidence>
<dbReference type="PANTHER" id="PTHR42909:SF1">
    <property type="entry name" value="CARBOHYDRATE KINASE PFKB DOMAIN-CONTAINING PROTEIN"/>
    <property type="match status" value="1"/>
</dbReference>
<name>A0ABP9WX71_9CHLR</name>
<feature type="binding site" evidence="6">
    <location>
        <position position="105"/>
    </location>
    <ligand>
        <name>substrate</name>
    </ligand>
</feature>
<comment type="cofactor">
    <cofactor evidence="6">
        <name>Mn(2+)</name>
        <dbReference type="ChEBI" id="CHEBI:29035"/>
    </cofactor>
    <text evidence="6">Binds 1 Mn(2+) ion per subunit.</text>
</comment>
<dbReference type="EC" id="4.2.1.70" evidence="6"/>
<dbReference type="EMBL" id="BAABRU010000005">
    <property type="protein sequence ID" value="GAA5527808.1"/>
    <property type="molecule type" value="Genomic_DNA"/>
</dbReference>
<comment type="function">
    <text evidence="6">Catalyzes the reversible cleavage of pseudouridine 5'-phosphate (PsiMP) to ribose 5-phosphate and uracil. Functions biologically in the cleavage direction, as part of a pseudouridine degradation pathway.</text>
</comment>
<evidence type="ECO:0000256" key="1">
    <source>
        <dbReference type="ARBA" id="ARBA00022723"/>
    </source>
</evidence>
<dbReference type="GO" id="GO:0016798">
    <property type="term" value="F:hydrolase activity, acting on glycosyl bonds"/>
    <property type="evidence" value="ECO:0007669"/>
    <property type="project" value="UniProtKB-KW"/>
</dbReference>
<feature type="binding site" evidence="6">
    <location>
        <position position="85"/>
    </location>
    <ligand>
        <name>substrate</name>
    </ligand>
</feature>
<dbReference type="Pfam" id="PF04227">
    <property type="entry name" value="Indigoidine_A"/>
    <property type="match status" value="1"/>
</dbReference>
<comment type="caution">
    <text evidence="7">The sequence shown here is derived from an EMBL/GenBank/DDBJ whole genome shotgun (WGS) entry which is preliminary data.</text>
</comment>
<accession>A0ABP9WX71</accession>
<dbReference type="SUPFAM" id="SSF110581">
    <property type="entry name" value="Indigoidine synthase A-like"/>
    <property type="match status" value="1"/>
</dbReference>
<comment type="subunit">
    <text evidence="6">Homotrimer.</text>
</comment>
<keyword evidence="5 6" id="KW-0326">Glycosidase</keyword>
<evidence type="ECO:0000256" key="6">
    <source>
        <dbReference type="HAMAP-Rule" id="MF_01876"/>
    </source>
</evidence>
<keyword evidence="2 6" id="KW-0378">Hydrolase</keyword>
<dbReference type="InterPro" id="IPR007342">
    <property type="entry name" value="PsuG"/>
</dbReference>
<feature type="active site" description="Nucleophile" evidence="6">
    <location>
        <position position="158"/>
    </location>
</feature>
<gene>
    <name evidence="6 7" type="primary">psuG</name>
    <name evidence="7" type="ORF">Hgul01_01601</name>
</gene>
<reference evidence="7 8" key="1">
    <citation type="submission" date="2024-02" db="EMBL/GenBank/DDBJ databases">
        <title>Herpetosiphon gulosus NBRC 112829.</title>
        <authorList>
            <person name="Ichikawa N."/>
            <person name="Katano-Makiyama Y."/>
            <person name="Hidaka K."/>
        </authorList>
    </citation>
    <scope>NUCLEOTIDE SEQUENCE [LARGE SCALE GENOMIC DNA]</scope>
    <source>
        <strain evidence="7 8">NBRC 112829</strain>
    </source>
</reference>
<feature type="binding site" evidence="6">
    <location>
        <position position="137"/>
    </location>
    <ligand>
        <name>Mn(2+)</name>
        <dbReference type="ChEBI" id="CHEBI:29035"/>
    </ligand>
</feature>
<dbReference type="HAMAP" id="MF_01876">
    <property type="entry name" value="PsiMP_glycosidase"/>
    <property type="match status" value="1"/>
</dbReference>
<dbReference type="PANTHER" id="PTHR42909">
    <property type="entry name" value="ZGC:136858"/>
    <property type="match status" value="1"/>
</dbReference>
<evidence type="ECO:0000313" key="8">
    <source>
        <dbReference type="Proteomes" id="UP001428290"/>
    </source>
</evidence>
<comment type="catalytic activity">
    <reaction evidence="6">
        <text>D-ribose 5-phosphate + uracil = psi-UMP + H2O</text>
        <dbReference type="Rhea" id="RHEA:18337"/>
        <dbReference type="ChEBI" id="CHEBI:15377"/>
        <dbReference type="ChEBI" id="CHEBI:17568"/>
        <dbReference type="ChEBI" id="CHEBI:58380"/>
        <dbReference type="ChEBI" id="CHEBI:78346"/>
        <dbReference type="EC" id="4.2.1.70"/>
    </reaction>
</comment>